<evidence type="ECO:0000259" key="1">
    <source>
        <dbReference type="Pfam" id="PF23678"/>
    </source>
</evidence>
<organism evidence="2 3">
    <name type="scientific">Escherichia coli</name>
    <dbReference type="NCBI Taxonomy" id="562"/>
    <lineage>
        <taxon>Bacteria</taxon>
        <taxon>Pseudomonadati</taxon>
        <taxon>Pseudomonadota</taxon>
        <taxon>Gammaproteobacteria</taxon>
        <taxon>Enterobacterales</taxon>
        <taxon>Enterobacteriaceae</taxon>
        <taxon>Escherichia</taxon>
    </lineage>
</organism>
<dbReference type="Pfam" id="PF23678">
    <property type="entry name" value="YqhI"/>
    <property type="match status" value="1"/>
</dbReference>
<dbReference type="GO" id="GO:0016787">
    <property type="term" value="F:hydrolase activity"/>
    <property type="evidence" value="ECO:0007669"/>
    <property type="project" value="UniProtKB-KW"/>
</dbReference>
<evidence type="ECO:0000313" key="2">
    <source>
        <dbReference type="EMBL" id="STM37029.1"/>
    </source>
</evidence>
<dbReference type="EMBL" id="UGFG01000001">
    <property type="protein sequence ID" value="STM37029.1"/>
    <property type="molecule type" value="Genomic_DNA"/>
</dbReference>
<name>A0A377DLM4_ECOLX</name>
<accession>A0A377DLM4</accession>
<reference evidence="2 3" key="1">
    <citation type="submission" date="2018-06" db="EMBL/GenBank/DDBJ databases">
        <authorList>
            <consortium name="Pathogen Informatics"/>
            <person name="Doyle S."/>
        </authorList>
    </citation>
    <scope>NUCLEOTIDE SEQUENCE [LARGE SCALE GENOMIC DNA]</scope>
    <source>
        <strain evidence="2 3">NCTC8500</strain>
    </source>
</reference>
<sequence>MPRLTAKDFPQELLDYYDYYAHGKISKREFLNLAAKCGRRDDGISVVLICSSQIMRWRLR</sequence>
<keyword evidence="2" id="KW-0378">Hydrolase</keyword>
<dbReference type="Proteomes" id="UP000254429">
    <property type="component" value="Unassembled WGS sequence"/>
</dbReference>
<feature type="domain" description="YqhI" evidence="1">
    <location>
        <begin position="1"/>
        <end position="36"/>
    </location>
</feature>
<evidence type="ECO:0000313" key="3">
    <source>
        <dbReference type="Proteomes" id="UP000254429"/>
    </source>
</evidence>
<gene>
    <name evidence="2" type="ORF">NCTC8500_00745</name>
</gene>
<proteinExistence type="predicted"/>
<protein>
    <submittedName>
        <fullName evidence="2">Hydrolase</fullName>
    </submittedName>
</protein>
<dbReference type="AlphaFoldDB" id="A0A377DLM4"/>
<dbReference type="InterPro" id="IPR057802">
    <property type="entry name" value="YqhI_dom"/>
</dbReference>